<evidence type="ECO:0000313" key="3">
    <source>
        <dbReference type="Proteomes" id="UP000678276"/>
    </source>
</evidence>
<organism evidence="2 3">
    <name type="scientific">Jiella mangrovi</name>
    <dbReference type="NCBI Taxonomy" id="2821407"/>
    <lineage>
        <taxon>Bacteria</taxon>
        <taxon>Pseudomonadati</taxon>
        <taxon>Pseudomonadota</taxon>
        <taxon>Alphaproteobacteria</taxon>
        <taxon>Hyphomicrobiales</taxon>
        <taxon>Aurantimonadaceae</taxon>
        <taxon>Jiella</taxon>
    </lineage>
</organism>
<dbReference type="InterPro" id="IPR036390">
    <property type="entry name" value="WH_DNA-bd_sf"/>
</dbReference>
<accession>A0ABS4BIH2</accession>
<dbReference type="EMBL" id="JAGJCF010000009">
    <property type="protein sequence ID" value="MBP0616554.1"/>
    <property type="molecule type" value="Genomic_DNA"/>
</dbReference>
<dbReference type="Proteomes" id="UP000678276">
    <property type="component" value="Unassembled WGS sequence"/>
</dbReference>
<gene>
    <name evidence="2" type="ORF">J6595_13275</name>
</gene>
<evidence type="ECO:0000313" key="2">
    <source>
        <dbReference type="EMBL" id="MBP0616554.1"/>
    </source>
</evidence>
<sequence>MFKQMIHEAVTIDKELAGKFGLALTDMVCITFLADTDAPVNAKMLAEHVNLSTGATTALIDRLEREGFVVRRPNPADRRSVIIVLVEDRVNPLLANFEKLRYRLKRAHDGLSQDEVLAVTRFMQNLLADD</sequence>
<dbReference type="SMART" id="SM00347">
    <property type="entry name" value="HTH_MARR"/>
    <property type="match status" value="1"/>
</dbReference>
<evidence type="ECO:0000259" key="1">
    <source>
        <dbReference type="PROSITE" id="PS50995"/>
    </source>
</evidence>
<feature type="domain" description="HTH marR-type" evidence="1">
    <location>
        <begin position="1"/>
        <end position="128"/>
    </location>
</feature>
<dbReference type="InterPro" id="IPR000835">
    <property type="entry name" value="HTH_MarR-typ"/>
</dbReference>
<dbReference type="Gene3D" id="1.10.10.10">
    <property type="entry name" value="Winged helix-like DNA-binding domain superfamily/Winged helix DNA-binding domain"/>
    <property type="match status" value="1"/>
</dbReference>
<dbReference type="PANTHER" id="PTHR33164">
    <property type="entry name" value="TRANSCRIPTIONAL REGULATOR, MARR FAMILY"/>
    <property type="match status" value="1"/>
</dbReference>
<dbReference type="InterPro" id="IPR036388">
    <property type="entry name" value="WH-like_DNA-bd_sf"/>
</dbReference>
<dbReference type="PROSITE" id="PS50995">
    <property type="entry name" value="HTH_MARR_2"/>
    <property type="match status" value="1"/>
</dbReference>
<reference evidence="2 3" key="1">
    <citation type="submission" date="2021-04" db="EMBL/GenBank/DDBJ databases">
        <title>Whole genome sequence of Jiella sp. KSK16Y-1.</title>
        <authorList>
            <person name="Tuo L."/>
        </authorList>
    </citation>
    <scope>NUCLEOTIDE SEQUENCE [LARGE SCALE GENOMIC DNA]</scope>
    <source>
        <strain evidence="2 3">KSK16Y-1</strain>
    </source>
</reference>
<dbReference type="Pfam" id="PF01047">
    <property type="entry name" value="MarR"/>
    <property type="match status" value="1"/>
</dbReference>
<dbReference type="SUPFAM" id="SSF46785">
    <property type="entry name" value="Winged helix' DNA-binding domain"/>
    <property type="match status" value="1"/>
</dbReference>
<dbReference type="InterPro" id="IPR039422">
    <property type="entry name" value="MarR/SlyA-like"/>
</dbReference>
<proteinExistence type="predicted"/>
<dbReference type="PANTHER" id="PTHR33164:SF43">
    <property type="entry name" value="HTH-TYPE TRANSCRIPTIONAL REPRESSOR YETL"/>
    <property type="match status" value="1"/>
</dbReference>
<name>A0ABS4BIH2_9HYPH</name>
<comment type="caution">
    <text evidence="2">The sequence shown here is derived from an EMBL/GenBank/DDBJ whole genome shotgun (WGS) entry which is preliminary data.</text>
</comment>
<keyword evidence="3" id="KW-1185">Reference proteome</keyword>
<protein>
    <submittedName>
        <fullName evidence="2">MarR family transcriptional regulator</fullName>
    </submittedName>
</protein>